<evidence type="ECO:0000256" key="7">
    <source>
        <dbReference type="ARBA" id="ARBA00023136"/>
    </source>
</evidence>
<feature type="transmembrane region" description="Helical" evidence="8">
    <location>
        <begin position="154"/>
        <end position="176"/>
    </location>
</feature>
<organism evidence="10 11">
    <name type="scientific">Fructilactobacillus cliffordii</name>
    <dbReference type="NCBI Taxonomy" id="2940299"/>
    <lineage>
        <taxon>Bacteria</taxon>
        <taxon>Bacillati</taxon>
        <taxon>Bacillota</taxon>
        <taxon>Bacilli</taxon>
        <taxon>Lactobacillales</taxon>
        <taxon>Lactobacillaceae</taxon>
        <taxon>Fructilactobacillus</taxon>
    </lineage>
</organism>
<keyword evidence="7 8" id="KW-0472">Membrane</keyword>
<evidence type="ECO:0000256" key="8">
    <source>
        <dbReference type="SAM" id="Phobius"/>
    </source>
</evidence>
<dbReference type="GO" id="GO:0009401">
    <property type="term" value="P:phosphoenolpyruvate-dependent sugar phosphotransferase system"/>
    <property type="evidence" value="ECO:0007669"/>
    <property type="project" value="InterPro"/>
</dbReference>
<dbReference type="InterPro" id="IPR003352">
    <property type="entry name" value="PTS_EIIC"/>
</dbReference>
<feature type="transmembrane region" description="Helical" evidence="8">
    <location>
        <begin position="230"/>
        <end position="249"/>
    </location>
</feature>
<evidence type="ECO:0000256" key="6">
    <source>
        <dbReference type="ARBA" id="ARBA00022989"/>
    </source>
</evidence>
<evidence type="ECO:0000256" key="5">
    <source>
        <dbReference type="ARBA" id="ARBA00022692"/>
    </source>
</evidence>
<evidence type="ECO:0000313" key="11">
    <source>
        <dbReference type="Proteomes" id="UP001055911"/>
    </source>
</evidence>
<dbReference type="AlphaFoldDB" id="A0A9Q8ZTJ8"/>
<evidence type="ECO:0000256" key="4">
    <source>
        <dbReference type="ARBA" id="ARBA00022597"/>
    </source>
</evidence>
<sequence>MKKARRKTTEPTPTNWKGWVYQVSQGVSNTILAVLGMGLLLSTLGTMLHWQPLNEAGLIGQRLLAPALGMSVAVMLRTTTLVTGATMIASTVGANSVYFTTAPVAKTMTATNWVAPQASGSAILTIGQPVSAVLAAVVAALIGKWLTGRTPLDLVLVPLATALTGCIAGLGFAAVTTPALNWISERLADTMQINPIVGSMVVAAAWFLFLMTPASSAALAIAVQLDPKSGGAAMIGTTIGFVIFTAMSFRENDWGGNIAQTLVTPKVQFPNLLKRPLYAVGPLLIVMVLAPIAIVGFHFQAPYTIAGLGLNSLIAPLWYWANDKTGLVLLLVFGVVIPACLGFAYYQLLKLLGKTAPADLHLEEV</sequence>
<reference evidence="10" key="1">
    <citation type="submission" date="2022-05" db="EMBL/GenBank/DDBJ databases">
        <authorList>
            <person name="Oliphant S.A."/>
            <person name="Watson-Haigh N.S."/>
            <person name="Sumby K.M."/>
            <person name="Gardner J.M."/>
            <person name="Jiranek V."/>
        </authorList>
    </citation>
    <scope>NUCLEOTIDE SEQUENCE</scope>
    <source>
        <strain evidence="10">KI4_B1</strain>
    </source>
</reference>
<feature type="transmembrane region" description="Helical" evidence="8">
    <location>
        <begin position="327"/>
        <end position="346"/>
    </location>
</feature>
<keyword evidence="4 10" id="KW-0762">Sugar transport</keyword>
<feature type="transmembrane region" description="Helical" evidence="8">
    <location>
        <begin position="196"/>
        <end position="223"/>
    </location>
</feature>
<keyword evidence="2" id="KW-0813">Transport</keyword>
<evidence type="ECO:0000256" key="2">
    <source>
        <dbReference type="ARBA" id="ARBA00022448"/>
    </source>
</evidence>
<evidence type="ECO:0000313" key="10">
    <source>
        <dbReference type="EMBL" id="USS89175.1"/>
    </source>
</evidence>
<dbReference type="RefSeq" id="WP_252766692.1">
    <property type="nucleotide sequence ID" value="NZ_CP097119.1"/>
</dbReference>
<evidence type="ECO:0000256" key="3">
    <source>
        <dbReference type="ARBA" id="ARBA00022475"/>
    </source>
</evidence>
<keyword evidence="5 8" id="KW-0812">Transmembrane</keyword>
<dbReference type="Proteomes" id="UP001055911">
    <property type="component" value="Chromosome"/>
</dbReference>
<proteinExistence type="predicted"/>
<keyword evidence="3" id="KW-1003">Cell membrane</keyword>
<feature type="transmembrane region" description="Helical" evidence="8">
    <location>
        <begin position="121"/>
        <end position="142"/>
    </location>
</feature>
<feature type="transmembrane region" description="Helical" evidence="8">
    <location>
        <begin position="81"/>
        <end position="101"/>
    </location>
</feature>
<feature type="transmembrane region" description="Helical" evidence="8">
    <location>
        <begin position="277"/>
        <end position="296"/>
    </location>
</feature>
<dbReference type="EMBL" id="CP097119">
    <property type="protein sequence ID" value="USS89175.1"/>
    <property type="molecule type" value="Genomic_DNA"/>
</dbReference>
<evidence type="ECO:0000256" key="1">
    <source>
        <dbReference type="ARBA" id="ARBA00004651"/>
    </source>
</evidence>
<protein>
    <submittedName>
        <fullName evidence="10">PTS sugar transporter subunit IIC</fullName>
    </submittedName>
</protein>
<dbReference type="GO" id="GO:0008982">
    <property type="term" value="F:protein-N(PI)-phosphohistidine-sugar phosphotransferase activity"/>
    <property type="evidence" value="ECO:0007669"/>
    <property type="project" value="InterPro"/>
</dbReference>
<feature type="domain" description="Phosphotransferase system EIIC" evidence="9">
    <location>
        <begin position="22"/>
        <end position="361"/>
    </location>
</feature>
<feature type="transmembrane region" description="Helical" evidence="8">
    <location>
        <begin position="31"/>
        <end position="50"/>
    </location>
</feature>
<keyword evidence="11" id="KW-1185">Reference proteome</keyword>
<gene>
    <name evidence="10" type="ORF">M3M40_06795</name>
</gene>
<feature type="transmembrane region" description="Helical" evidence="8">
    <location>
        <begin position="303"/>
        <end position="321"/>
    </location>
</feature>
<name>A0A9Q8ZTJ8_9LACO</name>
<dbReference type="Pfam" id="PF13303">
    <property type="entry name" value="PTS_EIIC_2"/>
    <property type="match status" value="1"/>
</dbReference>
<dbReference type="GO" id="GO:0005886">
    <property type="term" value="C:plasma membrane"/>
    <property type="evidence" value="ECO:0007669"/>
    <property type="project" value="UniProtKB-SubCell"/>
</dbReference>
<comment type="subcellular location">
    <subcellularLocation>
        <location evidence="1">Cell membrane</location>
        <topology evidence="1">Multi-pass membrane protein</topology>
    </subcellularLocation>
</comment>
<keyword evidence="6 8" id="KW-1133">Transmembrane helix</keyword>
<evidence type="ECO:0000259" key="9">
    <source>
        <dbReference type="Pfam" id="PF13303"/>
    </source>
</evidence>
<accession>A0A9Q8ZTJ8</accession>